<feature type="compositionally biased region" description="Polar residues" evidence="1">
    <location>
        <begin position="1"/>
        <end position="25"/>
    </location>
</feature>
<evidence type="ECO:0000313" key="2">
    <source>
        <dbReference type="EMBL" id="CAL1402218.1"/>
    </source>
</evidence>
<reference evidence="2 3" key="1">
    <citation type="submission" date="2024-04" db="EMBL/GenBank/DDBJ databases">
        <authorList>
            <person name="Fracassetti M."/>
        </authorList>
    </citation>
    <scope>NUCLEOTIDE SEQUENCE [LARGE SCALE GENOMIC DNA]</scope>
</reference>
<feature type="region of interest" description="Disordered" evidence="1">
    <location>
        <begin position="1"/>
        <end position="95"/>
    </location>
</feature>
<sequence>MASGNKGHSTNLQVDDQQTSTSMDNPSKPKNGMEKESSKDAKQGHQPKMKEMAMKNGKQGKSPDMKNNLSPKNVKHPPRRISLNPSRKRKHRNLKMTSMIQKHIAEEKWMGRLWP</sequence>
<dbReference type="EMBL" id="OZ034820">
    <property type="protein sequence ID" value="CAL1402218.1"/>
    <property type="molecule type" value="Genomic_DNA"/>
</dbReference>
<proteinExistence type="predicted"/>
<name>A0AAV2FXE8_9ROSI</name>
<evidence type="ECO:0000256" key="1">
    <source>
        <dbReference type="SAM" id="MobiDB-lite"/>
    </source>
</evidence>
<organism evidence="2 3">
    <name type="scientific">Linum trigynum</name>
    <dbReference type="NCBI Taxonomy" id="586398"/>
    <lineage>
        <taxon>Eukaryota</taxon>
        <taxon>Viridiplantae</taxon>
        <taxon>Streptophyta</taxon>
        <taxon>Embryophyta</taxon>
        <taxon>Tracheophyta</taxon>
        <taxon>Spermatophyta</taxon>
        <taxon>Magnoliopsida</taxon>
        <taxon>eudicotyledons</taxon>
        <taxon>Gunneridae</taxon>
        <taxon>Pentapetalae</taxon>
        <taxon>rosids</taxon>
        <taxon>fabids</taxon>
        <taxon>Malpighiales</taxon>
        <taxon>Linaceae</taxon>
        <taxon>Linum</taxon>
    </lineage>
</organism>
<keyword evidence="3" id="KW-1185">Reference proteome</keyword>
<gene>
    <name evidence="2" type="ORF">LTRI10_LOCUS42235</name>
</gene>
<dbReference type="AlphaFoldDB" id="A0AAV2FXE8"/>
<accession>A0AAV2FXE8</accession>
<protein>
    <submittedName>
        <fullName evidence="2">Uncharacterized protein</fullName>
    </submittedName>
</protein>
<feature type="compositionally biased region" description="Basic and acidic residues" evidence="1">
    <location>
        <begin position="31"/>
        <end position="53"/>
    </location>
</feature>
<evidence type="ECO:0000313" key="3">
    <source>
        <dbReference type="Proteomes" id="UP001497516"/>
    </source>
</evidence>
<dbReference type="Proteomes" id="UP001497516">
    <property type="component" value="Chromosome 7"/>
</dbReference>